<dbReference type="Proteomes" id="UP000032578">
    <property type="component" value="Unassembled WGS sequence"/>
</dbReference>
<organism evidence="1 2">
    <name type="scientific">Neotamlana sedimentorum</name>
    <dbReference type="NCBI Taxonomy" id="1435349"/>
    <lineage>
        <taxon>Bacteria</taxon>
        <taxon>Pseudomonadati</taxon>
        <taxon>Bacteroidota</taxon>
        <taxon>Flavobacteriia</taxon>
        <taxon>Flavobacteriales</taxon>
        <taxon>Flavobacteriaceae</taxon>
        <taxon>Neotamlana</taxon>
    </lineage>
</organism>
<dbReference type="PATRIC" id="fig|1435349.4.peg.2582"/>
<comment type="caution">
    <text evidence="1">The sequence shown here is derived from an EMBL/GenBank/DDBJ whole genome shotgun (WGS) entry which is preliminary data.</text>
</comment>
<dbReference type="EMBL" id="JTDW01000005">
    <property type="protein sequence ID" value="KJD35673.1"/>
    <property type="molecule type" value="Genomic_DNA"/>
</dbReference>
<dbReference type="InterPro" id="IPR024510">
    <property type="entry name" value="DUF2589"/>
</dbReference>
<dbReference type="STRING" id="1435349.PW52_07985"/>
<name>A0A0D7WAI1_9FLAO</name>
<dbReference type="OrthoDB" id="1043330at2"/>
<reference evidence="1 2" key="1">
    <citation type="submission" date="2014-11" db="EMBL/GenBank/DDBJ databases">
        <title>Tamlana sedimentorum sp. nov., isolated from shallow sand sediments of the Sea of Japan.</title>
        <authorList>
            <person name="Romanenko L.A."/>
        </authorList>
    </citation>
    <scope>NUCLEOTIDE SEQUENCE [LARGE SCALE GENOMIC DNA]</scope>
    <source>
        <strain evidence="1 2">JCM 19808</strain>
    </source>
</reference>
<evidence type="ECO:0000313" key="2">
    <source>
        <dbReference type="Proteomes" id="UP000032578"/>
    </source>
</evidence>
<keyword evidence="2" id="KW-1185">Reference proteome</keyword>
<evidence type="ECO:0008006" key="3">
    <source>
        <dbReference type="Google" id="ProtNLM"/>
    </source>
</evidence>
<protein>
    <recommendedName>
        <fullName evidence="3">DUF2589 domain-containing protein</fullName>
    </recommendedName>
</protein>
<dbReference type="RefSeq" id="WP_044632407.1">
    <property type="nucleotide sequence ID" value="NZ_JTDW01000005.1"/>
</dbReference>
<evidence type="ECO:0000313" key="1">
    <source>
        <dbReference type="EMBL" id="KJD35673.1"/>
    </source>
</evidence>
<proteinExistence type="predicted"/>
<dbReference type="Pfam" id="PF11655">
    <property type="entry name" value="DUF2589"/>
    <property type="match status" value="2"/>
</dbReference>
<accession>A0A0D7WAI1</accession>
<sequence length="316" mass="33136">MAVSNYNPGQELSSIDFRSMIGGPLTAVVEAQAQAALSTVGFIKSIGFEQDSEDPTTGEITPGGPVYVQFKYPKQVAPYIPAKNGIIDTVTLGGNVNDADSIVSVVITTSSGTGGNVVASVNGDNGIDLSLQSGGEGYSDDDTISITYNSNADPSAVETVEGTLSTRDEDAVPAVYEEMKLEVPLLTMVPIPFIRIDEATIDFNAKINSMEYRNVASEFNASSSFAMKNTVKGSVSAGTSGLTSLFAKGSASTSFTNSVSFKVNASYKRTSRAGSKVEKTYQLGVNVKASQDEMPGGMEKILNILEESIVGLPANQ</sequence>
<gene>
    <name evidence="1" type="ORF">PW52_07985</name>
</gene>
<dbReference type="AlphaFoldDB" id="A0A0D7WAI1"/>